<name>A0ABD6E3Y1_9BILA</name>
<dbReference type="EMBL" id="JBGFUD010000093">
    <property type="protein sequence ID" value="MFH4973636.1"/>
    <property type="molecule type" value="Genomic_DNA"/>
</dbReference>
<proteinExistence type="predicted"/>
<dbReference type="Pfam" id="PF21054">
    <property type="entry name" value="RUBC_PIKBD"/>
    <property type="match status" value="2"/>
</dbReference>
<evidence type="ECO:0000256" key="1">
    <source>
        <dbReference type="ARBA" id="ARBA00023006"/>
    </source>
</evidence>
<dbReference type="GO" id="GO:0006914">
    <property type="term" value="P:autophagy"/>
    <property type="evidence" value="ECO:0007669"/>
    <property type="project" value="UniProtKB-KW"/>
</dbReference>
<sequence>MDEPIVEDFSLLSMGNVSSMANLKFYDSSSHIGHCRLQNRKCKSEPNISNTWQPCEPVLSQCWLDAKQRFSAARLHDLEVSGNMERENMHMYLSEMLISAIERMNWHYEEQHSNFLQCPKPVYNQSCSASSNSLANGTRNDTELLTSEHRTGKSIFYAPVGDVAIDKTGLGKCECASRTNENRADDDDNSAEGIASALLRRFSAAACSIPDTDVQWLVSYAQAPQKLLPITREEVVTPEEYAANGKLVLLRGSNNWAPPRKQWIFILHPRPSSVAKMLETQDNRCAGCGIQITEVYSKRMRYCEYFGKLFCQRCHQGVKAQIPARIISQWNFRNYPVSDAAYQFLTENYDQPVINALAVDSRFYERVRILKRIRMLRIKLFHIWSYISICKTARDTVTKHGNLRTMFTSIPSHLLKDPDIYSLADLHGARSGELLQTIEPLVQYGRYHIEGCRCCRAQAFVCELCDKKDDLLFPFQLEKVDRCSDCGSLSHLKCAVERKRRREPCPKCARIAENWYRHTYSSIDSL</sequence>
<dbReference type="InterPro" id="IPR048569">
    <property type="entry name" value="RUBC_PIKBD"/>
</dbReference>
<reference evidence="3 4" key="1">
    <citation type="submission" date="2024-08" db="EMBL/GenBank/DDBJ databases">
        <title>Gnathostoma spinigerum genome.</title>
        <authorList>
            <person name="Gonzalez-Bertolin B."/>
            <person name="Monzon S."/>
            <person name="Zaballos A."/>
            <person name="Jimenez P."/>
            <person name="Dekumyoy P."/>
            <person name="Varona S."/>
            <person name="Cuesta I."/>
            <person name="Sumanam S."/>
            <person name="Adisakwattana P."/>
            <person name="Gasser R.B."/>
            <person name="Hernandez-Gonzalez A."/>
            <person name="Young N.D."/>
            <person name="Perteguer M.J."/>
        </authorList>
    </citation>
    <scope>NUCLEOTIDE SEQUENCE [LARGE SCALE GENOMIC DNA]</scope>
    <source>
        <strain evidence="3">AL3</strain>
        <tissue evidence="3">Liver</tissue>
    </source>
</reference>
<evidence type="ECO:0000313" key="4">
    <source>
        <dbReference type="Proteomes" id="UP001608902"/>
    </source>
</evidence>
<organism evidence="3 4">
    <name type="scientific">Gnathostoma spinigerum</name>
    <dbReference type="NCBI Taxonomy" id="75299"/>
    <lineage>
        <taxon>Eukaryota</taxon>
        <taxon>Metazoa</taxon>
        <taxon>Ecdysozoa</taxon>
        <taxon>Nematoda</taxon>
        <taxon>Chromadorea</taxon>
        <taxon>Rhabditida</taxon>
        <taxon>Spirurina</taxon>
        <taxon>Gnathostomatomorpha</taxon>
        <taxon>Gnathostomatoidea</taxon>
        <taxon>Gnathostomatidae</taxon>
        <taxon>Gnathostoma</taxon>
    </lineage>
</organism>
<evidence type="ECO:0000313" key="3">
    <source>
        <dbReference type="EMBL" id="MFH4973636.1"/>
    </source>
</evidence>
<evidence type="ECO:0000259" key="2">
    <source>
        <dbReference type="SMART" id="SM01175"/>
    </source>
</evidence>
<dbReference type="PANTHER" id="PTHR45971">
    <property type="entry name" value="PHOX (PX) DOMAIN-CONTAINING PROTEIN"/>
    <property type="match status" value="1"/>
</dbReference>
<dbReference type="InterPro" id="IPR025258">
    <property type="entry name" value="RH_dom"/>
</dbReference>
<dbReference type="AlphaFoldDB" id="A0ABD6E3Y1"/>
<dbReference type="PANTHER" id="PTHR45971:SF1">
    <property type="entry name" value="RUBICON, ISOFORM A"/>
    <property type="match status" value="1"/>
</dbReference>
<keyword evidence="1" id="KW-0072">Autophagy</keyword>
<gene>
    <name evidence="3" type="ORF">AB6A40_000345</name>
</gene>
<feature type="domain" description="Rubicon Homology" evidence="2">
    <location>
        <begin position="301"/>
        <end position="515"/>
    </location>
</feature>
<comment type="caution">
    <text evidence="3">The sequence shown here is derived from an EMBL/GenBank/DDBJ whole genome shotgun (WGS) entry which is preliminary data.</text>
</comment>
<accession>A0ABD6E3Y1</accession>
<dbReference type="SMART" id="SM01175">
    <property type="entry name" value="DUF4206"/>
    <property type="match status" value="1"/>
</dbReference>
<dbReference type="InterPro" id="IPR052428">
    <property type="entry name" value="Autophagy_HostDef_Reg"/>
</dbReference>
<keyword evidence="4" id="KW-1185">Reference proteome</keyword>
<protein>
    <recommendedName>
        <fullName evidence="2">Rubicon Homology domain-containing protein</fullName>
    </recommendedName>
</protein>
<dbReference type="Pfam" id="PF13901">
    <property type="entry name" value="RH_dom"/>
    <property type="match status" value="1"/>
</dbReference>
<dbReference type="Proteomes" id="UP001608902">
    <property type="component" value="Unassembled WGS sequence"/>
</dbReference>